<evidence type="ECO:0000256" key="1">
    <source>
        <dbReference type="SAM" id="MobiDB-lite"/>
    </source>
</evidence>
<dbReference type="OrthoDB" id="6053567at2"/>
<dbReference type="RefSeq" id="WP_091390845.1">
    <property type="nucleotide sequence ID" value="NZ_FNQO01000005.1"/>
</dbReference>
<dbReference type="EMBL" id="FNQO01000005">
    <property type="protein sequence ID" value="SEA44779.1"/>
    <property type="molecule type" value="Genomic_DNA"/>
</dbReference>
<dbReference type="STRING" id="658218.SAMN05216562_3137"/>
<evidence type="ECO:0000313" key="2">
    <source>
        <dbReference type="EMBL" id="SEA44779.1"/>
    </source>
</evidence>
<accession>A0A1H4B9F7</accession>
<proteinExistence type="predicted"/>
<name>A0A1H4B9F7_9GAMM</name>
<dbReference type="AlphaFoldDB" id="A0A1H4B9F7"/>
<keyword evidence="3" id="KW-1185">Reference proteome</keyword>
<protein>
    <submittedName>
        <fullName evidence="2">Uncharacterized protein</fullName>
    </submittedName>
</protein>
<evidence type="ECO:0000313" key="3">
    <source>
        <dbReference type="Proteomes" id="UP000198658"/>
    </source>
</evidence>
<gene>
    <name evidence="2" type="ORF">SAMN05216562_3137</name>
</gene>
<feature type="region of interest" description="Disordered" evidence="1">
    <location>
        <begin position="66"/>
        <end position="98"/>
    </location>
</feature>
<reference evidence="3" key="1">
    <citation type="submission" date="2016-10" db="EMBL/GenBank/DDBJ databases">
        <authorList>
            <person name="Varghese N."/>
            <person name="Submissions S."/>
        </authorList>
    </citation>
    <scope>NUCLEOTIDE SEQUENCE [LARGE SCALE GENOMIC DNA]</scope>
    <source>
        <strain evidence="3">CGMCC 1.10657</strain>
    </source>
</reference>
<dbReference type="Proteomes" id="UP000198658">
    <property type="component" value="Unassembled WGS sequence"/>
</dbReference>
<feature type="compositionally biased region" description="Basic and acidic residues" evidence="1">
    <location>
        <begin position="78"/>
        <end position="87"/>
    </location>
</feature>
<sequence>MAFFRRHPQCHLHNIGQKTDITVSNMRPYQEKGDRVCEPSIGASYDECGDYCSVYGEIHYATSLENPGDSEGGGLLHGFRDNGERSRPSRQYRVSRLD</sequence>
<organism evidence="2 3">
    <name type="scientific">Microbulbifer marinus</name>
    <dbReference type="NCBI Taxonomy" id="658218"/>
    <lineage>
        <taxon>Bacteria</taxon>
        <taxon>Pseudomonadati</taxon>
        <taxon>Pseudomonadota</taxon>
        <taxon>Gammaproteobacteria</taxon>
        <taxon>Cellvibrionales</taxon>
        <taxon>Microbulbiferaceae</taxon>
        <taxon>Microbulbifer</taxon>
    </lineage>
</organism>